<accession>A0A7X2TFT0</accession>
<evidence type="ECO:0000313" key="5">
    <source>
        <dbReference type="Proteomes" id="UP000461880"/>
    </source>
</evidence>
<dbReference type="PANTHER" id="PTHR10584">
    <property type="entry name" value="SUGAR KINASE"/>
    <property type="match status" value="1"/>
</dbReference>
<reference evidence="4 5" key="1">
    <citation type="submission" date="2019-08" db="EMBL/GenBank/DDBJ databases">
        <title>In-depth cultivation of the pig gut microbiome towards novel bacterial diversity and tailored functional studies.</title>
        <authorList>
            <person name="Wylensek D."/>
            <person name="Hitch T.C.A."/>
            <person name="Clavel T."/>
        </authorList>
    </citation>
    <scope>NUCLEOTIDE SEQUENCE [LARGE SCALE GENOMIC DNA]</scope>
    <source>
        <strain evidence="4 5">Oil+RF-744-GAM-WT-6</strain>
    </source>
</reference>
<dbReference type="GO" id="GO:0005829">
    <property type="term" value="C:cytosol"/>
    <property type="evidence" value="ECO:0007669"/>
    <property type="project" value="TreeGrafter"/>
</dbReference>
<sequence>MKKAMVIGSSVIDVTIRVDHLPKVEEDVNPYGQKLSMGGCSYNVGKILRQLSVPMTQCSPVGRGFYGQMVAEGLRKEGIEPWVRPEEENGCCYCIVDQEGNRTFLAIHGAEYHFQKAWLDAMDASEYQCAYCCGLEIEEDTGEAIVSYMEEHPELLLYYAPGARILNIDRERQNRLLAIHPILHLNHREAYSFLAREGLIIPSENTLKRCCRLLEEITGNLVIITDGRYGSACMEPDGSYHEAPAFPAVHIDGNGAGDSHIGAFIAGRMLGLDVDHALSFASRISALAVGQHGASIPDVLVKEAAKEMIG</sequence>
<evidence type="ECO:0000313" key="4">
    <source>
        <dbReference type="EMBL" id="MSS58053.1"/>
    </source>
</evidence>
<evidence type="ECO:0000256" key="2">
    <source>
        <dbReference type="ARBA" id="ARBA00022777"/>
    </source>
</evidence>
<protein>
    <submittedName>
        <fullName evidence="4">Carbohydrate kinase family protein</fullName>
    </submittedName>
</protein>
<evidence type="ECO:0000256" key="1">
    <source>
        <dbReference type="ARBA" id="ARBA00022679"/>
    </source>
</evidence>
<dbReference type="SUPFAM" id="SSF53613">
    <property type="entry name" value="Ribokinase-like"/>
    <property type="match status" value="1"/>
</dbReference>
<evidence type="ECO:0000259" key="3">
    <source>
        <dbReference type="Pfam" id="PF00294"/>
    </source>
</evidence>
<dbReference type="RefSeq" id="WP_154503481.1">
    <property type="nucleotide sequence ID" value="NZ_VUMN01000006.1"/>
</dbReference>
<organism evidence="4 5">
    <name type="scientific">Stecheria intestinalis</name>
    <dbReference type="NCBI Taxonomy" id="2606630"/>
    <lineage>
        <taxon>Bacteria</taxon>
        <taxon>Bacillati</taxon>
        <taxon>Bacillota</taxon>
        <taxon>Erysipelotrichia</taxon>
        <taxon>Erysipelotrichales</taxon>
        <taxon>Erysipelotrichaceae</taxon>
        <taxon>Stecheria</taxon>
    </lineage>
</organism>
<comment type="caution">
    <text evidence="4">The sequence shown here is derived from an EMBL/GenBank/DDBJ whole genome shotgun (WGS) entry which is preliminary data.</text>
</comment>
<dbReference type="AlphaFoldDB" id="A0A7X2TFT0"/>
<dbReference type="InterPro" id="IPR029056">
    <property type="entry name" value="Ribokinase-like"/>
</dbReference>
<keyword evidence="2 4" id="KW-0418">Kinase</keyword>
<name>A0A7X2TFT0_9FIRM</name>
<feature type="domain" description="Carbohydrate kinase PfkB" evidence="3">
    <location>
        <begin position="1"/>
        <end position="297"/>
    </location>
</feature>
<dbReference type="Gene3D" id="3.40.1190.20">
    <property type="match status" value="1"/>
</dbReference>
<keyword evidence="1" id="KW-0808">Transferase</keyword>
<dbReference type="Pfam" id="PF00294">
    <property type="entry name" value="PfkB"/>
    <property type="match status" value="1"/>
</dbReference>
<keyword evidence="5" id="KW-1185">Reference proteome</keyword>
<gene>
    <name evidence="4" type="ORF">FYJ51_03955</name>
</gene>
<dbReference type="InterPro" id="IPR011611">
    <property type="entry name" value="PfkB_dom"/>
</dbReference>
<dbReference type="PANTHER" id="PTHR10584:SF166">
    <property type="entry name" value="RIBOKINASE"/>
    <property type="match status" value="1"/>
</dbReference>
<dbReference type="GO" id="GO:0016301">
    <property type="term" value="F:kinase activity"/>
    <property type="evidence" value="ECO:0007669"/>
    <property type="project" value="UniProtKB-KW"/>
</dbReference>
<dbReference type="EMBL" id="VUMN01000006">
    <property type="protein sequence ID" value="MSS58053.1"/>
    <property type="molecule type" value="Genomic_DNA"/>
</dbReference>
<proteinExistence type="predicted"/>
<dbReference type="Proteomes" id="UP000461880">
    <property type="component" value="Unassembled WGS sequence"/>
</dbReference>